<protein>
    <submittedName>
        <fullName evidence="1">Uncharacterized protein</fullName>
    </submittedName>
</protein>
<sequence>MKSRYPEFQPRMIGGAQTLPSLILASPLLQKPTMEKRMMVISHRGHHERGSKRRSRDNLN</sequence>
<dbReference type="HOGENOM" id="CLU_2944026_0_0_1"/>
<name>E9FSY2_DAPPU</name>
<dbReference type="InParanoid" id="E9FSY2"/>
<reference evidence="1 2" key="1">
    <citation type="journal article" date="2011" name="Science">
        <title>The ecoresponsive genome of Daphnia pulex.</title>
        <authorList>
            <person name="Colbourne J.K."/>
            <person name="Pfrender M.E."/>
            <person name="Gilbert D."/>
            <person name="Thomas W.K."/>
            <person name="Tucker A."/>
            <person name="Oakley T.H."/>
            <person name="Tokishita S."/>
            <person name="Aerts A."/>
            <person name="Arnold G.J."/>
            <person name="Basu M.K."/>
            <person name="Bauer D.J."/>
            <person name="Caceres C.E."/>
            <person name="Carmel L."/>
            <person name="Casola C."/>
            <person name="Choi J.H."/>
            <person name="Detter J.C."/>
            <person name="Dong Q."/>
            <person name="Dusheyko S."/>
            <person name="Eads B.D."/>
            <person name="Frohlich T."/>
            <person name="Geiler-Samerotte K.A."/>
            <person name="Gerlach D."/>
            <person name="Hatcher P."/>
            <person name="Jogdeo S."/>
            <person name="Krijgsveld J."/>
            <person name="Kriventseva E.V."/>
            <person name="Kultz D."/>
            <person name="Laforsch C."/>
            <person name="Lindquist E."/>
            <person name="Lopez J."/>
            <person name="Manak J.R."/>
            <person name="Muller J."/>
            <person name="Pangilinan J."/>
            <person name="Patwardhan R.P."/>
            <person name="Pitluck S."/>
            <person name="Pritham E.J."/>
            <person name="Rechtsteiner A."/>
            <person name="Rho M."/>
            <person name="Rogozin I.B."/>
            <person name="Sakarya O."/>
            <person name="Salamov A."/>
            <person name="Schaack S."/>
            <person name="Shapiro H."/>
            <person name="Shiga Y."/>
            <person name="Skalitzky C."/>
            <person name="Smith Z."/>
            <person name="Souvorov A."/>
            <person name="Sung W."/>
            <person name="Tang Z."/>
            <person name="Tsuchiya D."/>
            <person name="Tu H."/>
            <person name="Vos H."/>
            <person name="Wang M."/>
            <person name="Wolf Y.I."/>
            <person name="Yamagata H."/>
            <person name="Yamada T."/>
            <person name="Ye Y."/>
            <person name="Shaw J.R."/>
            <person name="Andrews J."/>
            <person name="Crease T.J."/>
            <person name="Tang H."/>
            <person name="Lucas S.M."/>
            <person name="Robertson H.M."/>
            <person name="Bork P."/>
            <person name="Koonin E.V."/>
            <person name="Zdobnov E.M."/>
            <person name="Grigoriev I.V."/>
            <person name="Lynch M."/>
            <person name="Boore J.L."/>
        </authorList>
    </citation>
    <scope>NUCLEOTIDE SEQUENCE [LARGE SCALE GENOMIC DNA]</scope>
</reference>
<dbReference type="EMBL" id="GL732524">
    <property type="protein sequence ID" value="EFX89269.1"/>
    <property type="molecule type" value="Genomic_DNA"/>
</dbReference>
<evidence type="ECO:0000313" key="1">
    <source>
        <dbReference type="EMBL" id="EFX89269.1"/>
    </source>
</evidence>
<dbReference type="AlphaFoldDB" id="E9FSY2"/>
<gene>
    <name evidence="1" type="ORF">DAPPUDRAFT_233010</name>
</gene>
<dbReference type="KEGG" id="dpx:DAPPUDRAFT_233010"/>
<proteinExistence type="predicted"/>
<organism evidence="1 2">
    <name type="scientific">Daphnia pulex</name>
    <name type="common">Water flea</name>
    <dbReference type="NCBI Taxonomy" id="6669"/>
    <lineage>
        <taxon>Eukaryota</taxon>
        <taxon>Metazoa</taxon>
        <taxon>Ecdysozoa</taxon>
        <taxon>Arthropoda</taxon>
        <taxon>Crustacea</taxon>
        <taxon>Branchiopoda</taxon>
        <taxon>Diplostraca</taxon>
        <taxon>Cladocera</taxon>
        <taxon>Anomopoda</taxon>
        <taxon>Daphniidae</taxon>
        <taxon>Daphnia</taxon>
    </lineage>
</organism>
<evidence type="ECO:0000313" key="2">
    <source>
        <dbReference type="Proteomes" id="UP000000305"/>
    </source>
</evidence>
<accession>E9FSY2</accession>
<dbReference type="Proteomes" id="UP000000305">
    <property type="component" value="Unassembled WGS sequence"/>
</dbReference>
<keyword evidence="2" id="KW-1185">Reference proteome</keyword>